<dbReference type="PROSITE" id="PS50011">
    <property type="entry name" value="PROTEIN_KINASE_DOM"/>
    <property type="match status" value="1"/>
</dbReference>
<feature type="domain" description="Protein kinase" evidence="7">
    <location>
        <begin position="53"/>
        <end position="337"/>
    </location>
</feature>
<dbReference type="SUPFAM" id="SSF56112">
    <property type="entry name" value="Protein kinase-like (PK-like)"/>
    <property type="match status" value="1"/>
</dbReference>
<feature type="binding site" evidence="6">
    <location>
        <position position="82"/>
    </location>
    <ligand>
        <name>ATP</name>
        <dbReference type="ChEBI" id="CHEBI:30616"/>
    </ligand>
</feature>
<dbReference type="Gene3D" id="3.30.200.20">
    <property type="entry name" value="Phosphorylase Kinase, domain 1"/>
    <property type="match status" value="1"/>
</dbReference>
<dbReference type="GO" id="GO:0005634">
    <property type="term" value="C:nucleus"/>
    <property type="evidence" value="ECO:0007669"/>
    <property type="project" value="TreeGrafter"/>
</dbReference>
<evidence type="ECO:0000256" key="5">
    <source>
        <dbReference type="ARBA" id="ARBA00022840"/>
    </source>
</evidence>
<proteinExistence type="predicted"/>
<dbReference type="GO" id="GO:0004674">
    <property type="term" value="F:protein serine/threonine kinase activity"/>
    <property type="evidence" value="ECO:0007669"/>
    <property type="project" value="UniProtKB-KW"/>
</dbReference>
<organism evidence="8 9">
    <name type="scientific">Larinioides sclopetarius</name>
    <dbReference type="NCBI Taxonomy" id="280406"/>
    <lineage>
        <taxon>Eukaryota</taxon>
        <taxon>Metazoa</taxon>
        <taxon>Ecdysozoa</taxon>
        <taxon>Arthropoda</taxon>
        <taxon>Chelicerata</taxon>
        <taxon>Arachnida</taxon>
        <taxon>Araneae</taxon>
        <taxon>Araneomorphae</taxon>
        <taxon>Entelegynae</taxon>
        <taxon>Araneoidea</taxon>
        <taxon>Araneidae</taxon>
        <taxon>Larinioides</taxon>
    </lineage>
</organism>
<keyword evidence="2" id="KW-0808">Transferase</keyword>
<evidence type="ECO:0000259" key="7">
    <source>
        <dbReference type="PROSITE" id="PS50011"/>
    </source>
</evidence>
<dbReference type="PROSITE" id="PS00107">
    <property type="entry name" value="PROTEIN_KINASE_ATP"/>
    <property type="match status" value="1"/>
</dbReference>
<evidence type="ECO:0000256" key="1">
    <source>
        <dbReference type="ARBA" id="ARBA00022527"/>
    </source>
</evidence>
<protein>
    <recommendedName>
        <fullName evidence="7">Protein kinase domain-containing protein</fullName>
    </recommendedName>
</protein>
<reference evidence="8 9" key="1">
    <citation type="submission" date="2024-04" db="EMBL/GenBank/DDBJ databases">
        <authorList>
            <person name="Rising A."/>
            <person name="Reimegard J."/>
            <person name="Sonavane S."/>
            <person name="Akerstrom W."/>
            <person name="Nylinder S."/>
            <person name="Hedman E."/>
            <person name="Kallberg Y."/>
        </authorList>
    </citation>
    <scope>NUCLEOTIDE SEQUENCE [LARGE SCALE GENOMIC DNA]</scope>
</reference>
<name>A0AAV2ANU9_9ARAC</name>
<gene>
    <name evidence="8" type="ORF">LARSCL_LOCUS13854</name>
</gene>
<dbReference type="Pfam" id="PF00069">
    <property type="entry name" value="Pkinase"/>
    <property type="match status" value="1"/>
</dbReference>
<sequence length="359" mass="40722">MSTASIPGLNNGPIEDIASCSEVSGIEIMSFNCEPFMVPASHGFGKCRLITEFEKISFIGEGAYGSVYKVRDKKNDKIVALKKLKIAKNQTSFPMNFTREINILKRLFHDNIANLLGVAVGRVFESTYLVLEYCPYELSKVIDDEIAKSMIDQTHVKCIMYQLFIGLRYLHENFVLHRDLTVTNILFTEIGVLKITDFGNSRMVTEGKMTPNIVSRWYRAPELLFGARNYTSAVDIWSAGCIFAELLLKRPLFKTDTDNNMISMLVDLLGTPTETNWPGFSDLPLMKDYDLRDQPHNKLTLKFAEQPTTCIALLHKIFVYNPSKRIASEKCLIHSYFTDKPTACDLDTLVVLLKKVDEI</sequence>
<dbReference type="InterPro" id="IPR050108">
    <property type="entry name" value="CDK"/>
</dbReference>
<dbReference type="EMBL" id="CAXIEN010000193">
    <property type="protein sequence ID" value="CAL1285685.1"/>
    <property type="molecule type" value="Genomic_DNA"/>
</dbReference>
<dbReference type="PANTHER" id="PTHR24056">
    <property type="entry name" value="CELL DIVISION PROTEIN KINASE"/>
    <property type="match status" value="1"/>
</dbReference>
<dbReference type="InterPro" id="IPR008266">
    <property type="entry name" value="Tyr_kinase_AS"/>
</dbReference>
<dbReference type="PANTHER" id="PTHR24056:SF508">
    <property type="entry name" value="CYCLIN-DEPENDENT KINASE 10"/>
    <property type="match status" value="1"/>
</dbReference>
<evidence type="ECO:0000256" key="2">
    <source>
        <dbReference type="ARBA" id="ARBA00022679"/>
    </source>
</evidence>
<dbReference type="InterPro" id="IPR017441">
    <property type="entry name" value="Protein_kinase_ATP_BS"/>
</dbReference>
<evidence type="ECO:0000313" key="8">
    <source>
        <dbReference type="EMBL" id="CAL1285685.1"/>
    </source>
</evidence>
<dbReference type="PROSITE" id="PS00109">
    <property type="entry name" value="PROTEIN_KINASE_TYR"/>
    <property type="match status" value="1"/>
</dbReference>
<comment type="caution">
    <text evidence="8">The sequence shown here is derived from an EMBL/GenBank/DDBJ whole genome shotgun (WGS) entry which is preliminary data.</text>
</comment>
<keyword evidence="5 6" id="KW-0067">ATP-binding</keyword>
<keyword evidence="4" id="KW-0418">Kinase</keyword>
<dbReference type="AlphaFoldDB" id="A0AAV2ANU9"/>
<dbReference type="InterPro" id="IPR000719">
    <property type="entry name" value="Prot_kinase_dom"/>
</dbReference>
<dbReference type="InterPro" id="IPR011009">
    <property type="entry name" value="Kinase-like_dom_sf"/>
</dbReference>
<dbReference type="GO" id="GO:0007346">
    <property type="term" value="P:regulation of mitotic cell cycle"/>
    <property type="evidence" value="ECO:0007669"/>
    <property type="project" value="TreeGrafter"/>
</dbReference>
<evidence type="ECO:0000256" key="3">
    <source>
        <dbReference type="ARBA" id="ARBA00022741"/>
    </source>
</evidence>
<dbReference type="GO" id="GO:0005524">
    <property type="term" value="F:ATP binding"/>
    <property type="evidence" value="ECO:0007669"/>
    <property type="project" value="UniProtKB-UniRule"/>
</dbReference>
<evidence type="ECO:0000313" key="9">
    <source>
        <dbReference type="Proteomes" id="UP001497382"/>
    </source>
</evidence>
<dbReference type="Gene3D" id="1.10.510.10">
    <property type="entry name" value="Transferase(Phosphotransferase) domain 1"/>
    <property type="match status" value="1"/>
</dbReference>
<evidence type="ECO:0000256" key="6">
    <source>
        <dbReference type="PROSITE-ProRule" id="PRU10141"/>
    </source>
</evidence>
<keyword evidence="3 6" id="KW-0547">Nucleotide-binding</keyword>
<accession>A0AAV2ANU9</accession>
<dbReference type="FunFam" id="1.10.510.10:FF:000624">
    <property type="entry name" value="Mitogen-activated protein kinase"/>
    <property type="match status" value="1"/>
</dbReference>
<keyword evidence="9" id="KW-1185">Reference proteome</keyword>
<dbReference type="Proteomes" id="UP001497382">
    <property type="component" value="Unassembled WGS sequence"/>
</dbReference>
<evidence type="ECO:0000256" key="4">
    <source>
        <dbReference type="ARBA" id="ARBA00022777"/>
    </source>
</evidence>
<keyword evidence="1" id="KW-0723">Serine/threonine-protein kinase</keyword>